<keyword evidence="4" id="KW-1003">Cell membrane</keyword>
<evidence type="ECO:0000256" key="1">
    <source>
        <dbReference type="ARBA" id="ARBA00001970"/>
    </source>
</evidence>
<evidence type="ECO:0000256" key="6">
    <source>
        <dbReference type="ARBA" id="ARBA00022692"/>
    </source>
</evidence>
<proteinExistence type="inferred from homology"/>
<keyword evidence="5" id="KW-0349">Heme</keyword>
<keyword evidence="8" id="KW-0249">Electron transport</keyword>
<evidence type="ECO:0000256" key="9">
    <source>
        <dbReference type="ARBA" id="ARBA00022989"/>
    </source>
</evidence>
<sequence length="183" mass="20882">MSASNLPSPHRFNRLTVTIHWLTVLLFICVYVSMEFRDIFERGTPGRDLMKTSHYWFGICILLLLAIRLFARFKQPTPVINPPQPHWQQLLAKGVHLAIYTLMLVMPVLGLLLLSADAVPLRFFGTELPALIATDAATAEWLEDLHEIGATVGYYLIGIHALAALFHHYWLKDNTLVRMSFKK</sequence>
<keyword evidence="10" id="KW-0408">Iron</keyword>
<feature type="transmembrane region" description="Helical" evidence="13">
    <location>
        <begin position="94"/>
        <end position="114"/>
    </location>
</feature>
<feature type="transmembrane region" description="Helical" evidence="13">
    <location>
        <begin position="12"/>
        <end position="34"/>
    </location>
</feature>
<protein>
    <submittedName>
        <fullName evidence="15">Cytochrome b</fullName>
    </submittedName>
</protein>
<comment type="cofactor">
    <cofactor evidence="1">
        <name>heme b</name>
        <dbReference type="ChEBI" id="CHEBI:60344"/>
    </cofactor>
</comment>
<evidence type="ECO:0000256" key="3">
    <source>
        <dbReference type="ARBA" id="ARBA00022448"/>
    </source>
</evidence>
<keyword evidence="6 13" id="KW-0812">Transmembrane</keyword>
<evidence type="ECO:0000256" key="5">
    <source>
        <dbReference type="ARBA" id="ARBA00022617"/>
    </source>
</evidence>
<feature type="transmembrane region" description="Helical" evidence="13">
    <location>
        <begin position="54"/>
        <end position="73"/>
    </location>
</feature>
<keyword evidence="3" id="KW-0813">Transport</keyword>
<comment type="caution">
    <text evidence="15">The sequence shown here is derived from an EMBL/GenBank/DDBJ whole genome shotgun (WGS) entry which is preliminary data.</text>
</comment>
<name>A0A437QS57_9GAMM</name>
<dbReference type="PANTHER" id="PTHR30529">
    <property type="entry name" value="CYTOCHROME B561"/>
    <property type="match status" value="1"/>
</dbReference>
<dbReference type="SUPFAM" id="SSF81342">
    <property type="entry name" value="Transmembrane di-heme cytochromes"/>
    <property type="match status" value="1"/>
</dbReference>
<evidence type="ECO:0000313" key="16">
    <source>
        <dbReference type="Proteomes" id="UP000283077"/>
    </source>
</evidence>
<evidence type="ECO:0000256" key="13">
    <source>
        <dbReference type="SAM" id="Phobius"/>
    </source>
</evidence>
<comment type="similarity">
    <text evidence="12">Belongs to the cytochrome b561 family.</text>
</comment>
<evidence type="ECO:0000259" key="14">
    <source>
        <dbReference type="Pfam" id="PF01292"/>
    </source>
</evidence>
<dbReference type="Pfam" id="PF01292">
    <property type="entry name" value="Ni_hydr_CYTB"/>
    <property type="match status" value="1"/>
</dbReference>
<keyword evidence="16" id="KW-1185">Reference proteome</keyword>
<comment type="subcellular location">
    <subcellularLocation>
        <location evidence="2">Cell membrane</location>
        <topology evidence="2">Multi-pass membrane protein</topology>
    </subcellularLocation>
</comment>
<gene>
    <name evidence="15" type="ORF">EOE67_10700</name>
</gene>
<evidence type="ECO:0000313" key="15">
    <source>
        <dbReference type="EMBL" id="RVU37345.1"/>
    </source>
</evidence>
<evidence type="ECO:0000256" key="12">
    <source>
        <dbReference type="ARBA" id="ARBA00037975"/>
    </source>
</evidence>
<dbReference type="PANTHER" id="PTHR30529:SF3">
    <property type="entry name" value="CYTOCHROME B561 HOMOLOG 1"/>
    <property type="match status" value="1"/>
</dbReference>
<dbReference type="InterPro" id="IPR011577">
    <property type="entry name" value="Cyt_b561_bac/Ni-Hgenase"/>
</dbReference>
<evidence type="ECO:0000256" key="11">
    <source>
        <dbReference type="ARBA" id="ARBA00023136"/>
    </source>
</evidence>
<dbReference type="GO" id="GO:0020037">
    <property type="term" value="F:heme binding"/>
    <property type="evidence" value="ECO:0007669"/>
    <property type="project" value="TreeGrafter"/>
</dbReference>
<evidence type="ECO:0000256" key="8">
    <source>
        <dbReference type="ARBA" id="ARBA00022982"/>
    </source>
</evidence>
<dbReference type="RefSeq" id="WP_127699072.1">
    <property type="nucleotide sequence ID" value="NZ_SACS01000010.1"/>
</dbReference>
<organism evidence="15 16">
    <name type="scientific">Rheinheimera riviphila</name>
    <dbReference type="NCBI Taxonomy" id="1834037"/>
    <lineage>
        <taxon>Bacteria</taxon>
        <taxon>Pseudomonadati</taxon>
        <taxon>Pseudomonadota</taxon>
        <taxon>Gammaproteobacteria</taxon>
        <taxon>Chromatiales</taxon>
        <taxon>Chromatiaceae</taxon>
        <taxon>Rheinheimera</taxon>
    </lineage>
</organism>
<keyword evidence="9 13" id="KW-1133">Transmembrane helix</keyword>
<dbReference type="EMBL" id="SACS01000010">
    <property type="protein sequence ID" value="RVU37345.1"/>
    <property type="molecule type" value="Genomic_DNA"/>
</dbReference>
<dbReference type="OrthoDB" id="9793784at2"/>
<dbReference type="GO" id="GO:0009055">
    <property type="term" value="F:electron transfer activity"/>
    <property type="evidence" value="ECO:0007669"/>
    <property type="project" value="InterPro"/>
</dbReference>
<dbReference type="AlphaFoldDB" id="A0A437QS57"/>
<dbReference type="Proteomes" id="UP000283077">
    <property type="component" value="Unassembled WGS sequence"/>
</dbReference>
<keyword evidence="7" id="KW-0479">Metal-binding</keyword>
<accession>A0A437QS57</accession>
<dbReference type="InterPro" id="IPR052168">
    <property type="entry name" value="Cytochrome_b561_oxidase"/>
</dbReference>
<dbReference type="GO" id="GO:0022904">
    <property type="term" value="P:respiratory electron transport chain"/>
    <property type="evidence" value="ECO:0007669"/>
    <property type="project" value="InterPro"/>
</dbReference>
<evidence type="ECO:0000256" key="4">
    <source>
        <dbReference type="ARBA" id="ARBA00022475"/>
    </source>
</evidence>
<feature type="domain" description="Cytochrome b561 bacterial/Ni-hydrogenase" evidence="14">
    <location>
        <begin position="11"/>
        <end position="179"/>
    </location>
</feature>
<reference evidence="15 16" key="1">
    <citation type="submission" date="2019-01" db="EMBL/GenBank/DDBJ databases">
        <authorList>
            <person name="Chen W.-M."/>
        </authorList>
    </citation>
    <scope>NUCLEOTIDE SEQUENCE [LARGE SCALE GENOMIC DNA]</scope>
    <source>
        <strain evidence="15 16">KYPC3</strain>
    </source>
</reference>
<dbReference type="GO" id="GO:0005886">
    <property type="term" value="C:plasma membrane"/>
    <property type="evidence" value="ECO:0007669"/>
    <property type="project" value="UniProtKB-SubCell"/>
</dbReference>
<keyword evidence="11 13" id="KW-0472">Membrane</keyword>
<evidence type="ECO:0000256" key="10">
    <source>
        <dbReference type="ARBA" id="ARBA00023004"/>
    </source>
</evidence>
<dbReference type="InterPro" id="IPR016174">
    <property type="entry name" value="Di-haem_cyt_TM"/>
</dbReference>
<evidence type="ECO:0000256" key="2">
    <source>
        <dbReference type="ARBA" id="ARBA00004651"/>
    </source>
</evidence>
<dbReference type="GO" id="GO:0046872">
    <property type="term" value="F:metal ion binding"/>
    <property type="evidence" value="ECO:0007669"/>
    <property type="project" value="UniProtKB-KW"/>
</dbReference>
<feature type="transmembrane region" description="Helical" evidence="13">
    <location>
        <begin position="152"/>
        <end position="171"/>
    </location>
</feature>
<evidence type="ECO:0000256" key="7">
    <source>
        <dbReference type="ARBA" id="ARBA00022723"/>
    </source>
</evidence>